<feature type="signal peptide" evidence="1">
    <location>
        <begin position="1"/>
        <end position="18"/>
    </location>
</feature>
<protein>
    <submittedName>
        <fullName evidence="2">Uncharacterized protein</fullName>
    </submittedName>
</protein>
<organism evidence="2 3">
    <name type="scientific">Aquimarina hainanensis</name>
    <dbReference type="NCBI Taxonomy" id="1578017"/>
    <lineage>
        <taxon>Bacteria</taxon>
        <taxon>Pseudomonadati</taxon>
        <taxon>Bacteroidota</taxon>
        <taxon>Flavobacteriia</taxon>
        <taxon>Flavobacteriales</taxon>
        <taxon>Flavobacteriaceae</taxon>
        <taxon>Aquimarina</taxon>
    </lineage>
</organism>
<name>A0ABW5NHB1_9FLAO</name>
<evidence type="ECO:0000256" key="1">
    <source>
        <dbReference type="SAM" id="SignalP"/>
    </source>
</evidence>
<dbReference type="PROSITE" id="PS51257">
    <property type="entry name" value="PROKAR_LIPOPROTEIN"/>
    <property type="match status" value="1"/>
</dbReference>
<accession>A0ABW5NHB1</accession>
<gene>
    <name evidence="2" type="ORF">ACFSTE_22535</name>
</gene>
<reference evidence="3" key="1">
    <citation type="journal article" date="2019" name="Int. J. Syst. Evol. Microbiol.">
        <title>The Global Catalogue of Microorganisms (GCM) 10K type strain sequencing project: providing services to taxonomists for standard genome sequencing and annotation.</title>
        <authorList>
            <consortium name="The Broad Institute Genomics Platform"/>
            <consortium name="The Broad Institute Genome Sequencing Center for Infectious Disease"/>
            <person name="Wu L."/>
            <person name="Ma J."/>
        </authorList>
    </citation>
    <scope>NUCLEOTIDE SEQUENCE [LARGE SCALE GENOMIC DNA]</scope>
    <source>
        <strain evidence="3">KCTC 42423</strain>
    </source>
</reference>
<feature type="chain" id="PRO_5046991566" evidence="1">
    <location>
        <begin position="19"/>
        <end position="572"/>
    </location>
</feature>
<keyword evidence="1" id="KW-0732">Signal</keyword>
<dbReference type="RefSeq" id="WP_378253886.1">
    <property type="nucleotide sequence ID" value="NZ_JBHSJV010000001.1"/>
</dbReference>
<dbReference type="Proteomes" id="UP001597459">
    <property type="component" value="Unassembled WGS sequence"/>
</dbReference>
<evidence type="ECO:0000313" key="2">
    <source>
        <dbReference type="EMBL" id="MFD2593633.1"/>
    </source>
</evidence>
<comment type="caution">
    <text evidence="2">The sequence shown here is derived from an EMBL/GenBank/DDBJ whole genome shotgun (WGS) entry which is preliminary data.</text>
</comment>
<dbReference type="EMBL" id="JBHULX010000048">
    <property type="protein sequence ID" value="MFD2593633.1"/>
    <property type="molecule type" value="Genomic_DNA"/>
</dbReference>
<sequence length="572" mass="62941">MKKLFLILLIIISFGCSKDDNTEANPQTETFELTTESNSVMPQRFVIVTTNITLGQNNYTGTFGGQDIELYKSSDNELIFTVPEINSGNQILELEIDDKIGSLDFQVSENNVQDPNSVITTELINPINSMSQDINDYLTSNSFSQEVTSSLNSANQIINDFLTKFNTLSDDEKMEVAKFYNANPLFTTDFLNVASRNSMTGNSDYDCFNVNSKRVVLTTVTVLGFVAALPSLNAAGPLGSVTAAVGFIAGVYAAHSILSAAHELLINECFLPFKHALSDSFGNSNDFEVNNDSFHNFTITAKDRHIIASDISNSNTVVAFTIEKMNLVKSKWNTLKSGVNNIISSTSNWFSSWFGSSSSSYEPISYDYDDIPESSEEIDSEGDSKFITIEDFPSDVNVEVNVASDNSISLKLTADESTLPRTVTGKIKYNDGDFSTEDEFSITLNAFELSGIWKWNQLEDMVCPDATFSAGIIEQIQFFEDGTYSSSAGYIGNYVLSGNSLSLEWTSDVFYTGELVCPDGSTDSSNYTITNSFQGNLAGEVFEGNMTRSRNYLDSFCYPDFSCSSSSMLSRL</sequence>
<keyword evidence="3" id="KW-1185">Reference proteome</keyword>
<proteinExistence type="predicted"/>
<evidence type="ECO:0000313" key="3">
    <source>
        <dbReference type="Proteomes" id="UP001597459"/>
    </source>
</evidence>